<evidence type="ECO:0000256" key="1">
    <source>
        <dbReference type="SAM" id="MobiDB-lite"/>
    </source>
</evidence>
<evidence type="ECO:0000313" key="3">
    <source>
        <dbReference type="Proteomes" id="UP000299102"/>
    </source>
</evidence>
<keyword evidence="3" id="KW-1185">Reference proteome</keyword>
<accession>A0A4C1W1P7</accession>
<evidence type="ECO:0000313" key="2">
    <source>
        <dbReference type="EMBL" id="GBP44993.1"/>
    </source>
</evidence>
<comment type="caution">
    <text evidence="2">The sequence shown here is derived from an EMBL/GenBank/DDBJ whole genome shotgun (WGS) entry which is preliminary data.</text>
</comment>
<dbReference type="OrthoDB" id="6273691at2759"/>
<sequence>MTCRSQANGKRVPTLYGVFNDAGESGGCVEGSGSGGEAGDAGETGEGAVHTFGPLDGSIYATVVRGAGGGPASPLSASMDSGISSAGRRAAPSPPDELDTLLGDMLRTVSALPDPPQPQPAASQSRADRPPDIPYHARTDSAPFTYGAPGLRPGMLRASNRLASPELVRRALGGDSSYRPIEDDDDELPRVTGHPARTLKKLTHEDITTTTSPVKTPAPVSPLRNGRLAASSFQQVGSGVYNNLLLARNPVQYFAICSPRKINSKEGGVVEIRSRKYMQAIHLRTRSVNTAKARAPWARRPRIRSFGQ</sequence>
<dbReference type="AlphaFoldDB" id="A0A4C1W1P7"/>
<organism evidence="2 3">
    <name type="scientific">Eumeta variegata</name>
    <name type="common">Bagworm moth</name>
    <name type="synonym">Eumeta japonica</name>
    <dbReference type="NCBI Taxonomy" id="151549"/>
    <lineage>
        <taxon>Eukaryota</taxon>
        <taxon>Metazoa</taxon>
        <taxon>Ecdysozoa</taxon>
        <taxon>Arthropoda</taxon>
        <taxon>Hexapoda</taxon>
        <taxon>Insecta</taxon>
        <taxon>Pterygota</taxon>
        <taxon>Neoptera</taxon>
        <taxon>Endopterygota</taxon>
        <taxon>Lepidoptera</taxon>
        <taxon>Glossata</taxon>
        <taxon>Ditrysia</taxon>
        <taxon>Tineoidea</taxon>
        <taxon>Psychidae</taxon>
        <taxon>Oiketicinae</taxon>
        <taxon>Eumeta</taxon>
    </lineage>
</organism>
<feature type="region of interest" description="Disordered" evidence="1">
    <location>
        <begin position="69"/>
        <end position="149"/>
    </location>
</feature>
<gene>
    <name evidence="2" type="ORF">EVAR_33421_1</name>
</gene>
<feature type="compositionally biased region" description="Gly residues" evidence="1">
    <location>
        <begin position="24"/>
        <end position="45"/>
    </location>
</feature>
<feature type="region of interest" description="Disordered" evidence="1">
    <location>
        <begin position="23"/>
        <end position="50"/>
    </location>
</feature>
<proteinExistence type="predicted"/>
<name>A0A4C1W1P7_EUMVA</name>
<dbReference type="EMBL" id="BGZK01000462">
    <property type="protein sequence ID" value="GBP44993.1"/>
    <property type="molecule type" value="Genomic_DNA"/>
</dbReference>
<feature type="compositionally biased region" description="Basic and acidic residues" evidence="1">
    <location>
        <begin position="126"/>
        <end position="139"/>
    </location>
</feature>
<protein>
    <submittedName>
        <fullName evidence="2">Uncharacterized protein</fullName>
    </submittedName>
</protein>
<reference evidence="2 3" key="1">
    <citation type="journal article" date="2019" name="Commun. Biol.">
        <title>The bagworm genome reveals a unique fibroin gene that provides high tensile strength.</title>
        <authorList>
            <person name="Kono N."/>
            <person name="Nakamura H."/>
            <person name="Ohtoshi R."/>
            <person name="Tomita M."/>
            <person name="Numata K."/>
            <person name="Arakawa K."/>
        </authorList>
    </citation>
    <scope>NUCLEOTIDE SEQUENCE [LARGE SCALE GENOMIC DNA]</scope>
</reference>
<dbReference type="Proteomes" id="UP000299102">
    <property type="component" value="Unassembled WGS sequence"/>
</dbReference>